<evidence type="ECO:0000259" key="3">
    <source>
        <dbReference type="Pfam" id="PF14020"/>
    </source>
</evidence>
<keyword evidence="2" id="KW-0472">Membrane</keyword>
<keyword evidence="2" id="KW-1133">Transmembrane helix</keyword>
<dbReference type="InterPro" id="IPR025330">
    <property type="entry name" value="DUF4236"/>
</dbReference>
<feature type="transmembrane region" description="Helical" evidence="2">
    <location>
        <begin position="148"/>
        <end position="168"/>
    </location>
</feature>
<feature type="region of interest" description="Disordered" evidence="1">
    <location>
        <begin position="187"/>
        <end position="282"/>
    </location>
</feature>
<evidence type="ECO:0000256" key="1">
    <source>
        <dbReference type="SAM" id="MobiDB-lite"/>
    </source>
</evidence>
<evidence type="ECO:0000313" key="4">
    <source>
        <dbReference type="EMBL" id="TGA99456.1"/>
    </source>
</evidence>
<evidence type="ECO:0000313" key="5">
    <source>
        <dbReference type="Proteomes" id="UP000298347"/>
    </source>
</evidence>
<dbReference type="Pfam" id="PF14020">
    <property type="entry name" value="DUF4236"/>
    <property type="match status" value="1"/>
</dbReference>
<feature type="compositionally biased region" description="Low complexity" evidence="1">
    <location>
        <begin position="187"/>
        <end position="265"/>
    </location>
</feature>
<dbReference type="EMBL" id="SRJD01000003">
    <property type="protein sequence ID" value="TGA99456.1"/>
    <property type="molecule type" value="Genomic_DNA"/>
</dbReference>
<sequence>MKKLGFRFRKSFKIAPGIKFNVNKKSVGMTFGTKGAHYTINSKGTRTKSVGIPGTGLSYVDVKNTEKRSSTTSHNGKAPVSNRKGCVIGCLGLIVLFFLIIGIVNLFTGHFDLFFGMLFFISAILSFTSLFIPNLAFWTKKKTRFRAFIGYVIFALIFGIFIGVTSGGQTNTDQTNSLNDAVVAGTSDSADSSYSGDSIDSESSNSSESANANYSNSVPGSSDSSTSSAPSKTEPTVKPKQSSSSAAKKAENSSSKTVSKSSSSKIATQKPAPSLAVTGGSLNVSPGQMTSVSVNTKPGAQGTIQVIYNSGPSTAAGLIPKSADSSGNITWVWKVGTRTAPGDYPVNITVGEKSITQTLHVQ</sequence>
<dbReference type="Proteomes" id="UP000298347">
    <property type="component" value="Unassembled WGS sequence"/>
</dbReference>
<feature type="transmembrane region" description="Helical" evidence="2">
    <location>
        <begin position="113"/>
        <end position="136"/>
    </location>
</feature>
<feature type="domain" description="DUF4236" evidence="3">
    <location>
        <begin position="6"/>
        <end position="59"/>
    </location>
</feature>
<organism evidence="4 5">
    <name type="scientific">Sporolactobacillus shoreae</name>
    <dbReference type="NCBI Taxonomy" id="1465501"/>
    <lineage>
        <taxon>Bacteria</taxon>
        <taxon>Bacillati</taxon>
        <taxon>Bacillota</taxon>
        <taxon>Bacilli</taxon>
        <taxon>Bacillales</taxon>
        <taxon>Sporolactobacillaceae</taxon>
        <taxon>Sporolactobacillus</taxon>
    </lineage>
</organism>
<name>A0A4Z0GT54_9BACL</name>
<dbReference type="AlphaFoldDB" id="A0A4Z0GT54"/>
<accession>A0A4Z0GT54</accession>
<keyword evidence="2" id="KW-0812">Transmembrane</keyword>
<proteinExistence type="predicted"/>
<keyword evidence="5" id="KW-1185">Reference proteome</keyword>
<gene>
    <name evidence="4" type="ORF">E4665_03795</name>
</gene>
<comment type="caution">
    <text evidence="4">The sequence shown here is derived from an EMBL/GenBank/DDBJ whole genome shotgun (WGS) entry which is preliminary data.</text>
</comment>
<evidence type="ECO:0000256" key="2">
    <source>
        <dbReference type="SAM" id="Phobius"/>
    </source>
</evidence>
<reference evidence="4 5" key="1">
    <citation type="journal article" date="2015" name="Int. J. Syst. Evol. Microbiol.">
        <title>Sporolactobacillus shoreae sp. nov. and Sporolactobacillus spathodeae sp. nov., two spore-forming lactic acid bacteria isolated from tree barks in Thailand.</title>
        <authorList>
            <person name="Thamacharoensuk T."/>
            <person name="Kitahara M."/>
            <person name="Ohkuma M."/>
            <person name="Thongchul N."/>
            <person name="Tanasupawat S."/>
        </authorList>
    </citation>
    <scope>NUCLEOTIDE SEQUENCE [LARGE SCALE GENOMIC DNA]</scope>
    <source>
        <strain evidence="4 5">BK92</strain>
    </source>
</reference>
<dbReference type="OrthoDB" id="4376109at2"/>
<feature type="transmembrane region" description="Helical" evidence="2">
    <location>
        <begin position="86"/>
        <end position="107"/>
    </location>
</feature>
<protein>
    <submittedName>
        <fullName evidence="4">DUF4236 domain-containing protein</fullName>
    </submittedName>
</protein>